<dbReference type="RefSeq" id="WP_179643917.1">
    <property type="nucleotide sequence ID" value="NZ_BAAAYY010000016.1"/>
</dbReference>
<name>A0A852TXH7_9ACTN</name>
<evidence type="ECO:0000313" key="3">
    <source>
        <dbReference type="EMBL" id="NYE48065.1"/>
    </source>
</evidence>
<dbReference type="EMBL" id="JACCCC010000001">
    <property type="protein sequence ID" value="NYE48065.1"/>
    <property type="molecule type" value="Genomic_DNA"/>
</dbReference>
<evidence type="ECO:0000313" key="4">
    <source>
        <dbReference type="Proteomes" id="UP000589036"/>
    </source>
</evidence>
<dbReference type="Gene3D" id="2.30.110.10">
    <property type="entry name" value="Electron Transport, Fmn-binding Protein, Chain A"/>
    <property type="match status" value="1"/>
</dbReference>
<accession>A0A852TXH7</accession>
<evidence type="ECO:0000256" key="1">
    <source>
        <dbReference type="ARBA" id="ARBA00023002"/>
    </source>
</evidence>
<dbReference type="InterPro" id="IPR019920">
    <property type="entry name" value="F420-binding_dom_put"/>
</dbReference>
<feature type="domain" description="Pyridoxamine 5'-phosphate oxidase N-terminal" evidence="2">
    <location>
        <begin position="10"/>
        <end position="110"/>
    </location>
</feature>
<evidence type="ECO:0000259" key="2">
    <source>
        <dbReference type="Pfam" id="PF01243"/>
    </source>
</evidence>
<organism evidence="3 4">
    <name type="scientific">Spinactinospora alkalitolerans</name>
    <dbReference type="NCBI Taxonomy" id="687207"/>
    <lineage>
        <taxon>Bacteria</taxon>
        <taxon>Bacillati</taxon>
        <taxon>Actinomycetota</taxon>
        <taxon>Actinomycetes</taxon>
        <taxon>Streptosporangiales</taxon>
        <taxon>Nocardiopsidaceae</taxon>
        <taxon>Spinactinospora</taxon>
    </lineage>
</organism>
<keyword evidence="4" id="KW-1185">Reference proteome</keyword>
<dbReference type="PANTHER" id="PTHR35176:SF6">
    <property type="entry name" value="HEME OXYGENASE HI_0854-RELATED"/>
    <property type="match status" value="1"/>
</dbReference>
<protein>
    <recommendedName>
        <fullName evidence="2">Pyridoxamine 5'-phosphate oxidase N-terminal domain-containing protein</fullName>
    </recommendedName>
</protein>
<dbReference type="GO" id="GO:0016627">
    <property type="term" value="F:oxidoreductase activity, acting on the CH-CH group of donors"/>
    <property type="evidence" value="ECO:0007669"/>
    <property type="project" value="TreeGrafter"/>
</dbReference>
<gene>
    <name evidence="3" type="ORF">HDA32_003185</name>
</gene>
<dbReference type="InterPro" id="IPR052019">
    <property type="entry name" value="F420H2_bilvrd_red/Heme_oxyg"/>
</dbReference>
<dbReference type="GO" id="GO:0005829">
    <property type="term" value="C:cytosol"/>
    <property type="evidence" value="ECO:0007669"/>
    <property type="project" value="TreeGrafter"/>
</dbReference>
<dbReference type="Pfam" id="PF01243">
    <property type="entry name" value="PNPOx_N"/>
    <property type="match status" value="1"/>
</dbReference>
<reference evidence="3 4" key="1">
    <citation type="submission" date="2020-07" db="EMBL/GenBank/DDBJ databases">
        <title>Sequencing the genomes of 1000 actinobacteria strains.</title>
        <authorList>
            <person name="Klenk H.-P."/>
        </authorList>
    </citation>
    <scope>NUCLEOTIDE SEQUENCE [LARGE SCALE GENOMIC DNA]</scope>
    <source>
        <strain evidence="3 4">CXB654</strain>
    </source>
</reference>
<dbReference type="SUPFAM" id="SSF50475">
    <property type="entry name" value="FMN-binding split barrel"/>
    <property type="match status" value="1"/>
</dbReference>
<dbReference type="GO" id="GO:0070967">
    <property type="term" value="F:coenzyme F420 binding"/>
    <property type="evidence" value="ECO:0007669"/>
    <property type="project" value="TreeGrafter"/>
</dbReference>
<sequence>MTALPEDRAGILTKRAFAHIATIGPDGEPHSSPVWIDWDGEFVKFSQTTSRQKYLNLLRDARIALSVHDPDDPHRYLEIRGRVDHFDDDTDNAFINRLARKYLDEDVYPWTEPGEERVVVFVLPERTTQQ</sequence>
<keyword evidence="1" id="KW-0560">Oxidoreductase</keyword>
<dbReference type="InterPro" id="IPR012349">
    <property type="entry name" value="Split_barrel_FMN-bd"/>
</dbReference>
<dbReference type="InterPro" id="IPR011576">
    <property type="entry name" value="Pyridox_Oxase_N"/>
</dbReference>
<comment type="caution">
    <text evidence="3">The sequence shown here is derived from an EMBL/GenBank/DDBJ whole genome shotgun (WGS) entry which is preliminary data.</text>
</comment>
<dbReference type="AlphaFoldDB" id="A0A852TXH7"/>
<dbReference type="NCBIfam" id="TIGR03618">
    <property type="entry name" value="Rv1155_F420"/>
    <property type="match status" value="1"/>
</dbReference>
<dbReference type="Proteomes" id="UP000589036">
    <property type="component" value="Unassembled WGS sequence"/>
</dbReference>
<dbReference type="PANTHER" id="PTHR35176">
    <property type="entry name" value="HEME OXYGENASE HI_0854-RELATED"/>
    <property type="match status" value="1"/>
</dbReference>
<proteinExistence type="predicted"/>